<feature type="domain" description="Beta-Casp" evidence="3">
    <location>
        <begin position="224"/>
        <end position="331"/>
    </location>
</feature>
<dbReference type="Pfam" id="PF10996">
    <property type="entry name" value="Beta-Casp"/>
    <property type="match status" value="1"/>
</dbReference>
<dbReference type="InterPro" id="IPR050698">
    <property type="entry name" value="MBL"/>
</dbReference>
<proteinExistence type="predicted"/>
<evidence type="ECO:0000313" key="4">
    <source>
        <dbReference type="EMBL" id="MBX8632747.1"/>
    </source>
</evidence>
<gene>
    <name evidence="4" type="ORF">J9259_09590</name>
</gene>
<comment type="caution">
    <text evidence="4">The sequence shown here is derived from an EMBL/GenBank/DDBJ whole genome shotgun (WGS) entry which is preliminary data.</text>
</comment>
<dbReference type="Proteomes" id="UP000716004">
    <property type="component" value="Unassembled WGS sequence"/>
</dbReference>
<dbReference type="Gene3D" id="3.40.50.10890">
    <property type="match status" value="1"/>
</dbReference>
<name>A0A8J7YLA9_9ARCH</name>
<feature type="domain" description="Metallo-beta-lactamase" evidence="2">
    <location>
        <begin position="13"/>
        <end position="212"/>
    </location>
</feature>
<dbReference type="EMBL" id="JAGVSJ010000061">
    <property type="protein sequence ID" value="MBX8632747.1"/>
    <property type="molecule type" value="Genomic_DNA"/>
</dbReference>
<dbReference type="InterPro" id="IPR036866">
    <property type="entry name" value="RibonucZ/Hydroxyglut_hydro"/>
</dbReference>
<organism evidence="4 5">
    <name type="scientific">Candidatus Sysuiplasma superficiale</name>
    <dbReference type="NCBI Taxonomy" id="2823368"/>
    <lineage>
        <taxon>Archaea</taxon>
        <taxon>Methanobacteriati</taxon>
        <taxon>Thermoplasmatota</taxon>
        <taxon>Thermoplasmata</taxon>
        <taxon>Candidatus Sysuiplasmatales</taxon>
        <taxon>Candidatus Sysuiplasmataceae</taxon>
        <taxon>Candidatus Sysuiplasma</taxon>
    </lineage>
</organism>
<evidence type="ECO:0000259" key="2">
    <source>
        <dbReference type="SMART" id="SM00849"/>
    </source>
</evidence>
<dbReference type="Pfam" id="PF07521">
    <property type="entry name" value="RMMBL"/>
    <property type="match status" value="1"/>
</dbReference>
<dbReference type="Gene3D" id="3.60.15.10">
    <property type="entry name" value="Ribonuclease Z/Hydroxyacylglutathione hydrolase-like"/>
    <property type="match status" value="1"/>
</dbReference>
<dbReference type="SUPFAM" id="SSF56281">
    <property type="entry name" value="Metallo-hydrolase/oxidoreductase"/>
    <property type="match status" value="1"/>
</dbReference>
<dbReference type="InterPro" id="IPR022712">
    <property type="entry name" value="Beta_Casp"/>
</dbReference>
<dbReference type="PANTHER" id="PTHR11203:SF52">
    <property type="entry name" value="MRNA 3-END PROCESSING FACTOR"/>
    <property type="match status" value="1"/>
</dbReference>
<dbReference type="SMART" id="SM00849">
    <property type="entry name" value="Lactamase_B"/>
    <property type="match status" value="1"/>
</dbReference>
<dbReference type="GO" id="GO:0004521">
    <property type="term" value="F:RNA endonuclease activity"/>
    <property type="evidence" value="ECO:0007669"/>
    <property type="project" value="TreeGrafter"/>
</dbReference>
<evidence type="ECO:0000313" key="5">
    <source>
        <dbReference type="Proteomes" id="UP000716004"/>
    </source>
</evidence>
<dbReference type="PANTHER" id="PTHR11203">
    <property type="entry name" value="CLEAVAGE AND POLYADENYLATION SPECIFICITY FACTOR FAMILY MEMBER"/>
    <property type="match status" value="1"/>
</dbReference>
<evidence type="ECO:0000259" key="3">
    <source>
        <dbReference type="SMART" id="SM01027"/>
    </source>
</evidence>
<dbReference type="GO" id="GO:0016787">
    <property type="term" value="F:hydrolase activity"/>
    <property type="evidence" value="ECO:0007669"/>
    <property type="project" value="UniProtKB-KW"/>
</dbReference>
<dbReference type="AlphaFoldDB" id="A0A8J7YLA9"/>
<dbReference type="CDD" id="cd16295">
    <property type="entry name" value="TTHA0252-CPSF-like_MBL-fold"/>
    <property type="match status" value="1"/>
</dbReference>
<sequence>MKFRFFGGADEVGGLAVMLEDGFGKVMFDYGLIPRDPPVYPLQAPPVDEIVLTHAHVDHSGMIPWLTSRYPVPVHGTMPTKDVGRLLMLDSIKVAKMEGFPEPYDPGDVDDTMKLFQVERFGHAFEIGGTEFIPRMAGHIPGAAMHEIRADRNVLFTGDIHTAETRLVQGAEEVKTDIMVVESTYAGREHPDRKKTEAELIDKVNDIVGRGGQAILPAFAVGRTQELLMILGKTGLNIWVDGMGRKVNSIYNRSKDYVASATELRKACVSAFEVQTNEDRYHSDRADVIVTTSGMLDGGPALSYIERIKNDPKSGILISGFQVEESNGYRLLSTGQLEINGVLEKINCEVSRFDLSAHAGHSEIVSFVNRCNPDTVILVHGDGDKRKMLADEFDGRKVFMPKKGESLEL</sequence>
<keyword evidence="1" id="KW-0378">Hydrolase</keyword>
<dbReference type="InterPro" id="IPR011108">
    <property type="entry name" value="RMMBL"/>
</dbReference>
<accession>A0A8J7YLA9</accession>
<reference evidence="4" key="1">
    <citation type="submission" date="2021-04" db="EMBL/GenBank/DDBJ databases">
        <title>Genomic insights into ecological role and evolution of a novel Thermoplasmata order Candidatus Sysuiplasmatales.</title>
        <authorList>
            <person name="Yuan Y."/>
        </authorList>
    </citation>
    <scope>NUCLEOTIDE SEQUENCE</scope>
    <source>
        <strain evidence="4">YP2-bin.285</strain>
    </source>
</reference>
<dbReference type="SMART" id="SM01027">
    <property type="entry name" value="Beta-Casp"/>
    <property type="match status" value="1"/>
</dbReference>
<protein>
    <submittedName>
        <fullName evidence="4">MBL fold metallo-hydrolase</fullName>
    </submittedName>
</protein>
<dbReference type="InterPro" id="IPR001279">
    <property type="entry name" value="Metallo-B-lactamas"/>
</dbReference>
<evidence type="ECO:0000256" key="1">
    <source>
        <dbReference type="ARBA" id="ARBA00022801"/>
    </source>
</evidence>
<dbReference type="Pfam" id="PF00753">
    <property type="entry name" value="Lactamase_B"/>
    <property type="match status" value="1"/>
</dbReference>